<reference evidence="13" key="1">
    <citation type="journal article" date="2008" name="Insect Biochem. Mol. Biol.">
        <title>The genome of a lepidopteran model insect, the silkworm Bombyx mori.</title>
        <authorList>
            <consortium name="International Silkworm Genome Consortium"/>
        </authorList>
    </citation>
    <scope>NUCLEOTIDE SEQUENCE [LARGE SCALE GENOMIC DNA]</scope>
    <source>
        <strain evidence="13">p50T</strain>
    </source>
</reference>
<dbReference type="GO" id="GO:0005576">
    <property type="term" value="C:extracellular region"/>
    <property type="evidence" value="ECO:0007669"/>
    <property type="project" value="UniProtKB-SubCell"/>
</dbReference>
<evidence type="ECO:0000256" key="8">
    <source>
        <dbReference type="ARBA" id="ARBA00023180"/>
    </source>
</evidence>
<comment type="subcellular location">
    <subcellularLocation>
        <location evidence="1">Secreted</location>
    </subcellularLocation>
</comment>
<keyword evidence="3 11" id="KW-0575">Peroxidase</keyword>
<dbReference type="InterPro" id="IPR037120">
    <property type="entry name" value="Haem_peroxidase_sf_animal"/>
</dbReference>
<gene>
    <name evidence="11" type="primary">Bm-pxt</name>
</gene>
<dbReference type="AlphaFoldDB" id="A0A348B065"/>
<keyword evidence="13" id="KW-1185">Reference proteome</keyword>
<keyword evidence="2" id="KW-0964">Secreted</keyword>
<dbReference type="InterPro" id="IPR019791">
    <property type="entry name" value="Haem_peroxidase_animal"/>
</dbReference>
<evidence type="ECO:0000256" key="2">
    <source>
        <dbReference type="ARBA" id="ARBA00022525"/>
    </source>
</evidence>
<evidence type="ECO:0000256" key="7">
    <source>
        <dbReference type="ARBA" id="ARBA00023004"/>
    </source>
</evidence>
<evidence type="ECO:0000256" key="6">
    <source>
        <dbReference type="ARBA" id="ARBA00023002"/>
    </source>
</evidence>
<evidence type="ECO:0000256" key="1">
    <source>
        <dbReference type="ARBA" id="ARBA00004613"/>
    </source>
</evidence>
<dbReference type="Proteomes" id="UP000005204">
    <property type="component" value="Unassembled WGS sequence"/>
</dbReference>
<dbReference type="GO" id="GO:0046872">
    <property type="term" value="F:metal ion binding"/>
    <property type="evidence" value="ECO:0007669"/>
    <property type="project" value="UniProtKB-KW"/>
</dbReference>
<evidence type="ECO:0000313" key="13">
    <source>
        <dbReference type="Proteomes" id="UP000005204"/>
    </source>
</evidence>
<dbReference type="PANTHER" id="PTHR11475">
    <property type="entry name" value="OXIDASE/PEROXIDASE"/>
    <property type="match status" value="1"/>
</dbReference>
<dbReference type="GO" id="GO:0022412">
    <property type="term" value="P:cellular process involved in reproduction in multicellular organism"/>
    <property type="evidence" value="ECO:0007669"/>
    <property type="project" value="UniProtKB-ARBA"/>
</dbReference>
<keyword evidence="4 9" id="KW-0349">Heme</keyword>
<evidence type="ECO:0000256" key="3">
    <source>
        <dbReference type="ARBA" id="ARBA00022559"/>
    </source>
</evidence>
<dbReference type="EMBL" id="LC378389">
    <property type="protein sequence ID" value="BBD52153.1"/>
    <property type="molecule type" value="mRNA"/>
</dbReference>
<organism evidence="11">
    <name type="scientific">Bombyx mori</name>
    <name type="common">Silk moth</name>
    <dbReference type="NCBI Taxonomy" id="7091"/>
    <lineage>
        <taxon>Eukaryota</taxon>
        <taxon>Metazoa</taxon>
        <taxon>Ecdysozoa</taxon>
        <taxon>Arthropoda</taxon>
        <taxon>Hexapoda</taxon>
        <taxon>Insecta</taxon>
        <taxon>Pterygota</taxon>
        <taxon>Neoptera</taxon>
        <taxon>Endopterygota</taxon>
        <taxon>Lepidoptera</taxon>
        <taxon>Glossata</taxon>
        <taxon>Ditrysia</taxon>
        <taxon>Bombycoidea</taxon>
        <taxon>Bombycidae</taxon>
        <taxon>Bombycinae</taxon>
        <taxon>Bombyx</taxon>
    </lineage>
</organism>
<dbReference type="SUPFAM" id="SSF48113">
    <property type="entry name" value="Heme-dependent peroxidases"/>
    <property type="match status" value="1"/>
</dbReference>
<sequence length="781" mass="86540">MNFKSFILLLINVFLLSVIEDSSCHVYEGSAREASEHIHVQERPCAVCPRGGKCVPKVKCPAHVRPGSLNPTCHLVLGHIGICCFTGQKHSAQLESTQRSGAISIEDIKSSHDVSRQKMVQWIANEKVLERSADTIVSSSAPSYGHHLSMVTYDKRVEGLGRGGLLNVFAALELKSRQAVSDDELELGATGHTDGPFCPKPPQCPDTQSRYRSIDGECNNLANPTWGAVNTGFERLLPPDYSDGVWAMRVSAAGNPLPSARVVSSVLLPEGNHPSPTHNLMFMQFGQFIAHDTSAGVMFASGNNTGISCCAEDGVDQLHPKQQHWACAPITAVPDDPFYGFFGQKCLNFVRTQLAPASDCSVGYAKQMNGATHYPDLSHLYGTFPEKLSLVRGEGGFLKTFNDFGRALPPLTKRRECVNMDGGSPCFESGDSHGNQFISLTAFHTLWSREHNRVAQALSRLNPHWDEDTVFMETRRILQAEFQHIIYNEWLPLLIGHQMMQLFNLSPSSEYSSSYDPTVNPSITAEFATAAMRFGHSIVDGRIVIPNTKTGEVHETISIPEVMFQPSRMRLRHFLDRLLIGLTLQPMQSVDPFISEGLTSYMFRGTNPYGLDLASINIQRGRDYGVRSYNSYRRLCGLQPFESFEQFPQSAAKRLASVYESPEDIDLWVGGLLEAPMEEAVIGPTFAHIIADQFYRLKAGDRYFYDNGPDINPGAFTPSQLTEIKKVKLSRLICDNSDGIELVTQPVEAFYRADLPGNELVACNSGRIPFMDLSRFKALKT</sequence>
<evidence type="ECO:0000256" key="9">
    <source>
        <dbReference type="PIRSR" id="PIRSR619791-2"/>
    </source>
</evidence>
<feature type="signal peptide" evidence="10">
    <location>
        <begin position="1"/>
        <end position="24"/>
    </location>
</feature>
<dbReference type="Gene3D" id="1.10.640.10">
    <property type="entry name" value="Haem peroxidase domain superfamily, animal type"/>
    <property type="match status" value="1"/>
</dbReference>
<dbReference type="PANTHER" id="PTHR11475:SF4">
    <property type="entry name" value="CHORION PEROXIDASE"/>
    <property type="match status" value="1"/>
</dbReference>
<dbReference type="GO" id="GO:0006979">
    <property type="term" value="P:response to oxidative stress"/>
    <property type="evidence" value="ECO:0007669"/>
    <property type="project" value="InterPro"/>
</dbReference>
<keyword evidence="7 9" id="KW-0408">Iron</keyword>
<accession>A0A348B065</accession>
<reference evidence="12" key="3">
    <citation type="submission" date="2022-06" db="UniProtKB">
        <authorList>
            <consortium name="EnsemblMetazoa"/>
        </authorList>
    </citation>
    <scope>IDENTIFICATION</scope>
    <source>
        <strain evidence="12">p50T (Dazao)</strain>
    </source>
</reference>
<evidence type="ECO:0000313" key="11">
    <source>
        <dbReference type="EMBL" id="BBD52153.1"/>
    </source>
</evidence>
<dbReference type="PRINTS" id="PR00457">
    <property type="entry name" value="ANPEROXIDASE"/>
</dbReference>
<keyword evidence="9" id="KW-0479">Metal-binding</keyword>
<evidence type="ECO:0000256" key="4">
    <source>
        <dbReference type="ARBA" id="ARBA00022617"/>
    </source>
</evidence>
<protein>
    <submittedName>
        <fullName evidence="11">Chorion peroxidase</fullName>
    </submittedName>
</protein>
<dbReference type="Pfam" id="PF03098">
    <property type="entry name" value="An_peroxidase"/>
    <property type="match status" value="1"/>
</dbReference>
<dbReference type="CDD" id="cd09823">
    <property type="entry name" value="peroxinectin_like"/>
    <property type="match status" value="1"/>
</dbReference>
<dbReference type="GO" id="GO:0020037">
    <property type="term" value="F:heme binding"/>
    <property type="evidence" value="ECO:0007669"/>
    <property type="project" value="InterPro"/>
</dbReference>
<evidence type="ECO:0000256" key="5">
    <source>
        <dbReference type="ARBA" id="ARBA00022729"/>
    </source>
</evidence>
<name>A0A348B065_BOMMO</name>
<keyword evidence="5 10" id="KW-0732">Signal</keyword>
<feature type="binding site" description="axial binding residue" evidence="9">
    <location>
        <position position="536"/>
    </location>
    <ligand>
        <name>heme b</name>
        <dbReference type="ChEBI" id="CHEBI:60344"/>
    </ligand>
    <ligandPart>
        <name>Fe</name>
        <dbReference type="ChEBI" id="CHEBI:18248"/>
    </ligandPart>
</feature>
<dbReference type="PROSITE" id="PS50292">
    <property type="entry name" value="PEROXIDASE_3"/>
    <property type="match status" value="1"/>
</dbReference>
<reference evidence="11" key="2">
    <citation type="submission" date="2018-03" db="EMBL/GenBank/DDBJ databases">
        <title>The cDNA of Bm-pxt gene, the Bombyx mori ortholog of the Drosophila pxt gene.</title>
        <authorList>
            <person name="Zhang H."/>
        </authorList>
    </citation>
    <scope>NUCLEOTIDE SEQUENCE</scope>
</reference>
<feature type="chain" id="PRO_5036063112" evidence="10">
    <location>
        <begin position="25"/>
        <end position="781"/>
    </location>
</feature>
<dbReference type="InterPro" id="IPR010255">
    <property type="entry name" value="Haem_peroxidase_sf"/>
</dbReference>
<dbReference type="FunFam" id="1.10.640.10:FF:000003">
    <property type="entry name" value="chorion peroxidase"/>
    <property type="match status" value="1"/>
</dbReference>
<evidence type="ECO:0000313" key="12">
    <source>
        <dbReference type="EnsemblMetazoa" id="XP_021203081.2"/>
    </source>
</evidence>
<keyword evidence="6" id="KW-0560">Oxidoreductase</keyword>
<proteinExistence type="evidence at transcript level"/>
<dbReference type="EnsemblMetazoa" id="XM_021347406.2">
    <property type="protein sequence ID" value="XP_021203081.2"/>
    <property type="gene ID" value="LOC101740583"/>
</dbReference>
<keyword evidence="8" id="KW-0325">Glycoprotein</keyword>
<evidence type="ECO:0000256" key="10">
    <source>
        <dbReference type="SAM" id="SignalP"/>
    </source>
</evidence>
<dbReference type="GO" id="GO:0004601">
    <property type="term" value="F:peroxidase activity"/>
    <property type="evidence" value="ECO:0007669"/>
    <property type="project" value="UniProtKB-KW"/>
</dbReference>